<dbReference type="PANTHER" id="PTHR34407">
    <property type="entry name" value="EXPRESSED PROTEIN"/>
    <property type="match status" value="1"/>
</dbReference>
<dbReference type="SUPFAM" id="SSF52266">
    <property type="entry name" value="SGNH hydrolase"/>
    <property type="match status" value="1"/>
</dbReference>
<dbReference type="InParanoid" id="A0A165EW23"/>
<dbReference type="CDD" id="cd00229">
    <property type="entry name" value="SGNH_hydrolase"/>
    <property type="match status" value="1"/>
</dbReference>
<feature type="region of interest" description="Disordered" evidence="1">
    <location>
        <begin position="244"/>
        <end position="271"/>
    </location>
</feature>
<dbReference type="EMBL" id="KV423991">
    <property type="protein sequence ID" value="KZT55636.1"/>
    <property type="molecule type" value="Genomic_DNA"/>
</dbReference>
<accession>A0A165EW23</accession>
<evidence type="ECO:0000313" key="3">
    <source>
        <dbReference type="Proteomes" id="UP000076842"/>
    </source>
</evidence>
<evidence type="ECO:0000313" key="2">
    <source>
        <dbReference type="EMBL" id="KZT55636.1"/>
    </source>
</evidence>
<proteinExistence type="predicted"/>
<protein>
    <recommendedName>
        <fullName evidence="4">SGNH hydrolase-type esterase domain-containing protein</fullName>
    </recommendedName>
</protein>
<dbReference type="PANTHER" id="PTHR34407:SF1">
    <property type="entry name" value="SGNH HYDROLASE-TYPE ESTERASE DOMAIN-CONTAINING PROTEIN"/>
    <property type="match status" value="1"/>
</dbReference>
<dbReference type="AlphaFoldDB" id="A0A165EW23"/>
<evidence type="ECO:0008006" key="4">
    <source>
        <dbReference type="Google" id="ProtNLM"/>
    </source>
</evidence>
<name>A0A165EW23_9BASI</name>
<evidence type="ECO:0000256" key="1">
    <source>
        <dbReference type="SAM" id="MobiDB-lite"/>
    </source>
</evidence>
<reference evidence="2 3" key="1">
    <citation type="journal article" date="2016" name="Mol. Biol. Evol.">
        <title>Comparative Genomics of Early-Diverging Mushroom-Forming Fungi Provides Insights into the Origins of Lignocellulose Decay Capabilities.</title>
        <authorList>
            <person name="Nagy L.G."/>
            <person name="Riley R."/>
            <person name="Tritt A."/>
            <person name="Adam C."/>
            <person name="Daum C."/>
            <person name="Floudas D."/>
            <person name="Sun H."/>
            <person name="Yadav J.S."/>
            <person name="Pangilinan J."/>
            <person name="Larsson K.H."/>
            <person name="Matsuura K."/>
            <person name="Barry K."/>
            <person name="Labutti K."/>
            <person name="Kuo R."/>
            <person name="Ohm R.A."/>
            <person name="Bhattacharya S.S."/>
            <person name="Shirouzu T."/>
            <person name="Yoshinaga Y."/>
            <person name="Martin F.M."/>
            <person name="Grigoriev I.V."/>
            <person name="Hibbett D.S."/>
        </authorList>
    </citation>
    <scope>NUCLEOTIDE SEQUENCE [LARGE SCALE GENOMIC DNA]</scope>
    <source>
        <strain evidence="2 3">HHB12733</strain>
    </source>
</reference>
<keyword evidence="3" id="KW-1185">Reference proteome</keyword>
<dbReference type="Proteomes" id="UP000076842">
    <property type="component" value="Unassembled WGS sequence"/>
</dbReference>
<organism evidence="2 3">
    <name type="scientific">Calocera cornea HHB12733</name>
    <dbReference type="NCBI Taxonomy" id="1353952"/>
    <lineage>
        <taxon>Eukaryota</taxon>
        <taxon>Fungi</taxon>
        <taxon>Dikarya</taxon>
        <taxon>Basidiomycota</taxon>
        <taxon>Agaricomycotina</taxon>
        <taxon>Dacrymycetes</taxon>
        <taxon>Dacrymycetales</taxon>
        <taxon>Dacrymycetaceae</taxon>
        <taxon>Calocera</taxon>
    </lineage>
</organism>
<gene>
    <name evidence="2" type="ORF">CALCODRAFT_518641</name>
</gene>
<dbReference type="OrthoDB" id="544608at2759"/>
<sequence length="385" mass="42638">MRGEPIKMAVLGGSVSRGRNSFPGGPYHGRIFRTWNETFFPHPQNTIVDGSRPATGTKYFSMCWGEHIPEDIDLVFLEQSINDRRTMESADNWETLARSLLELPHNVAVISISTFALEFAQGIGNGGDVHLAVAQYYDIPVISIRNAILPHLFDDPALESEVFGDVESPDHSIDRKHINALNHQILSDFTTHWMKDHICKVASEQDAPAAPPGRDHHSMEGWWNAPVDMATVPRLRMSEPWTTVNQTRPPLQPSCKSTTSEPRLAPSSTDGWSFEEAPGDKFYWSADTVGAQIHFSVHTVSGHVGMFFLRSPKLGLGNVRCWLDGNLKGSKVVEGYWTKDVSTAEFIELATELPTGTHELTCEIARQTKDPGGGHAFKIIGLATV</sequence>